<reference evidence="2 4" key="2">
    <citation type="journal article" date="2013" name="Nature">
        <title>Insights into bilaterian evolution from three spiralian genomes.</title>
        <authorList>
            <person name="Simakov O."/>
            <person name="Marletaz F."/>
            <person name="Cho S.J."/>
            <person name="Edsinger-Gonzales E."/>
            <person name="Havlak P."/>
            <person name="Hellsten U."/>
            <person name="Kuo D.H."/>
            <person name="Larsson T."/>
            <person name="Lv J."/>
            <person name="Arendt D."/>
            <person name="Savage R."/>
            <person name="Osoegawa K."/>
            <person name="de Jong P."/>
            <person name="Grimwood J."/>
            <person name="Chapman J.A."/>
            <person name="Shapiro H."/>
            <person name="Aerts A."/>
            <person name="Otillar R.P."/>
            <person name="Terry A.Y."/>
            <person name="Boore J.L."/>
            <person name="Grigoriev I.V."/>
            <person name="Lindberg D.R."/>
            <person name="Seaver E.C."/>
            <person name="Weisblat D.A."/>
            <person name="Putnam N.H."/>
            <person name="Rokhsar D.S."/>
        </authorList>
    </citation>
    <scope>NUCLEOTIDE SEQUENCE</scope>
    <source>
        <strain evidence="2 4">I ESC-2004</strain>
    </source>
</reference>
<proteinExistence type="predicted"/>
<sequence>MAKCSINSKEGYYFPRYFRDERGVRMSGSTKEIQIMIFISKNQRCDDETWLFKLIRVPSVGLDATTDDADWPTPSNSSGSLTAPGRRVATLAGLSGTFRGPSCDSGSSDVERMMSSSTLSRHDSCRISEKGSPVCRETCSRRESTYKS</sequence>
<dbReference type="AlphaFoldDB" id="R7TH06"/>
<dbReference type="EMBL" id="AMQN01012970">
    <property type="status" value="NOT_ANNOTATED_CDS"/>
    <property type="molecule type" value="Genomic_DNA"/>
</dbReference>
<name>R7TH06_CAPTE</name>
<organism evidence="2">
    <name type="scientific">Capitella teleta</name>
    <name type="common">Polychaete worm</name>
    <dbReference type="NCBI Taxonomy" id="283909"/>
    <lineage>
        <taxon>Eukaryota</taxon>
        <taxon>Metazoa</taxon>
        <taxon>Spiralia</taxon>
        <taxon>Lophotrochozoa</taxon>
        <taxon>Annelida</taxon>
        <taxon>Polychaeta</taxon>
        <taxon>Sedentaria</taxon>
        <taxon>Scolecida</taxon>
        <taxon>Capitellidae</taxon>
        <taxon>Capitella</taxon>
    </lineage>
</organism>
<protein>
    <submittedName>
        <fullName evidence="2 3">Uncharacterized protein</fullName>
    </submittedName>
</protein>
<reference evidence="3" key="3">
    <citation type="submission" date="2015-06" db="UniProtKB">
        <authorList>
            <consortium name="EnsemblMetazoa"/>
        </authorList>
    </citation>
    <scope>IDENTIFICATION</scope>
</reference>
<dbReference type="EMBL" id="KB309875">
    <property type="protein sequence ID" value="ELT93098.1"/>
    <property type="molecule type" value="Genomic_DNA"/>
</dbReference>
<evidence type="ECO:0000256" key="1">
    <source>
        <dbReference type="SAM" id="MobiDB-lite"/>
    </source>
</evidence>
<dbReference type="EnsemblMetazoa" id="CapteT201049">
    <property type="protein sequence ID" value="CapteP201049"/>
    <property type="gene ID" value="CapteG201049"/>
</dbReference>
<evidence type="ECO:0000313" key="3">
    <source>
        <dbReference type="EnsemblMetazoa" id="CapteP201049"/>
    </source>
</evidence>
<reference evidence="4" key="1">
    <citation type="submission" date="2012-12" db="EMBL/GenBank/DDBJ databases">
        <authorList>
            <person name="Hellsten U."/>
            <person name="Grimwood J."/>
            <person name="Chapman J.A."/>
            <person name="Shapiro H."/>
            <person name="Aerts A."/>
            <person name="Otillar R.P."/>
            <person name="Terry A.Y."/>
            <person name="Boore J.L."/>
            <person name="Simakov O."/>
            <person name="Marletaz F."/>
            <person name="Cho S.-J."/>
            <person name="Edsinger-Gonzales E."/>
            <person name="Havlak P."/>
            <person name="Kuo D.-H."/>
            <person name="Larsson T."/>
            <person name="Lv J."/>
            <person name="Arendt D."/>
            <person name="Savage R."/>
            <person name="Osoegawa K."/>
            <person name="de Jong P."/>
            <person name="Lindberg D.R."/>
            <person name="Seaver E.C."/>
            <person name="Weisblat D.A."/>
            <person name="Putnam N.H."/>
            <person name="Grigoriev I.V."/>
            <person name="Rokhsar D.S."/>
        </authorList>
    </citation>
    <scope>NUCLEOTIDE SEQUENCE</scope>
    <source>
        <strain evidence="4">I ESC-2004</strain>
    </source>
</reference>
<dbReference type="HOGENOM" id="CLU_1760536_0_0_1"/>
<evidence type="ECO:0000313" key="2">
    <source>
        <dbReference type="EMBL" id="ELT93098.1"/>
    </source>
</evidence>
<feature type="compositionally biased region" description="Polar residues" evidence="1">
    <location>
        <begin position="104"/>
        <end position="119"/>
    </location>
</feature>
<dbReference type="Proteomes" id="UP000014760">
    <property type="component" value="Unassembled WGS sequence"/>
</dbReference>
<keyword evidence="4" id="KW-1185">Reference proteome</keyword>
<feature type="region of interest" description="Disordered" evidence="1">
    <location>
        <begin position="100"/>
        <end position="125"/>
    </location>
</feature>
<feature type="region of interest" description="Disordered" evidence="1">
    <location>
        <begin position="65"/>
        <end position="86"/>
    </location>
</feature>
<accession>R7TH06</accession>
<gene>
    <name evidence="2" type="ORF">CAPTEDRAFT_201049</name>
</gene>
<evidence type="ECO:0000313" key="4">
    <source>
        <dbReference type="Proteomes" id="UP000014760"/>
    </source>
</evidence>